<reference evidence="2" key="1">
    <citation type="journal article" date="2019" name="Int. J. Syst. Evol. Microbiol.">
        <title>The Global Catalogue of Microorganisms (GCM) 10K type strain sequencing project: providing services to taxonomists for standard genome sequencing and annotation.</title>
        <authorList>
            <consortium name="The Broad Institute Genomics Platform"/>
            <consortium name="The Broad Institute Genome Sequencing Center for Infectious Disease"/>
            <person name="Wu L."/>
            <person name="Ma J."/>
        </authorList>
    </citation>
    <scope>NUCLEOTIDE SEQUENCE [LARGE SCALE GENOMIC DNA]</scope>
    <source>
        <strain evidence="2">CGMCC 1.12482</strain>
    </source>
</reference>
<evidence type="ECO:0000313" key="2">
    <source>
        <dbReference type="Proteomes" id="UP000638188"/>
    </source>
</evidence>
<proteinExistence type="predicted"/>
<protein>
    <submittedName>
        <fullName evidence="1">Uncharacterized protein</fullName>
    </submittedName>
</protein>
<dbReference type="Proteomes" id="UP000638188">
    <property type="component" value="Unassembled WGS sequence"/>
</dbReference>
<sequence>MKKMLPVRNARCSISLGWLALRAAEIGLMLMNGIRLGKIRRKALLVGEPLDENTGEPFAALEGAGAIALMDV</sequence>
<gene>
    <name evidence="1" type="ORF">GCM10007418_11640</name>
</gene>
<accession>A0ABQ1PBL2</accession>
<keyword evidence="2" id="KW-1185">Reference proteome</keyword>
<organism evidence="1 2">
    <name type="scientific">Halopseudomonas salina</name>
    <dbReference type="NCBI Taxonomy" id="1323744"/>
    <lineage>
        <taxon>Bacteria</taxon>
        <taxon>Pseudomonadati</taxon>
        <taxon>Pseudomonadota</taxon>
        <taxon>Gammaproteobacteria</taxon>
        <taxon>Pseudomonadales</taxon>
        <taxon>Pseudomonadaceae</taxon>
        <taxon>Halopseudomonas</taxon>
    </lineage>
</organism>
<dbReference type="EMBL" id="BMFF01000002">
    <property type="protein sequence ID" value="GGC93776.1"/>
    <property type="molecule type" value="Genomic_DNA"/>
</dbReference>
<comment type="caution">
    <text evidence="1">The sequence shown here is derived from an EMBL/GenBank/DDBJ whole genome shotgun (WGS) entry which is preliminary data.</text>
</comment>
<name>A0ABQ1PBL2_9GAMM</name>
<evidence type="ECO:0000313" key="1">
    <source>
        <dbReference type="EMBL" id="GGC93776.1"/>
    </source>
</evidence>